<gene>
    <name evidence="2" type="ORF">H6G97_30795</name>
</gene>
<keyword evidence="1" id="KW-1133">Transmembrane helix</keyword>
<organism evidence="2 3">
    <name type="scientific">Nostoc flagelliforme FACHB-838</name>
    <dbReference type="NCBI Taxonomy" id="2692904"/>
    <lineage>
        <taxon>Bacteria</taxon>
        <taxon>Bacillati</taxon>
        <taxon>Cyanobacteriota</taxon>
        <taxon>Cyanophyceae</taxon>
        <taxon>Nostocales</taxon>
        <taxon>Nostocaceae</taxon>
        <taxon>Nostoc</taxon>
    </lineage>
</organism>
<protein>
    <recommendedName>
        <fullName evidence="4">DUF3592 domain-containing protein</fullName>
    </recommendedName>
</protein>
<reference evidence="2 3" key="1">
    <citation type="journal article" date="2020" name="ISME J.">
        <title>Comparative genomics reveals insights into cyanobacterial evolution and habitat adaptation.</title>
        <authorList>
            <person name="Chen M.Y."/>
            <person name="Teng W.K."/>
            <person name="Zhao L."/>
            <person name="Hu C.X."/>
            <person name="Zhou Y.K."/>
            <person name="Han B.P."/>
            <person name="Song L.R."/>
            <person name="Shu W.S."/>
        </authorList>
    </citation>
    <scope>NUCLEOTIDE SEQUENCE [LARGE SCALE GENOMIC DNA]</scope>
    <source>
        <strain evidence="2 3">FACHB-838</strain>
    </source>
</reference>
<evidence type="ECO:0000256" key="1">
    <source>
        <dbReference type="SAM" id="Phobius"/>
    </source>
</evidence>
<accession>A0ABR8DW55</accession>
<dbReference type="RefSeq" id="WP_190944262.1">
    <property type="nucleotide sequence ID" value="NZ_JACJSI010000110.1"/>
</dbReference>
<comment type="caution">
    <text evidence="2">The sequence shown here is derived from an EMBL/GenBank/DDBJ whole genome shotgun (WGS) entry which is preliminary data.</text>
</comment>
<keyword evidence="3" id="KW-1185">Reference proteome</keyword>
<name>A0ABR8DW55_9NOSO</name>
<proteinExistence type="predicted"/>
<sequence>MKQGVFELALAGVCGVAAIIGLATSQTRQPYDLTQIQFCPRSANGVHSQIALDKRFCNQPRFVLTEEWQRYGLYGSIIPYKGDAIQWVRDLPTDNPNQLLGYGIAVIGLWGVVGCLLVIIEIQPNFKVKGQRFSSLELKRLFNELVEASL</sequence>
<feature type="transmembrane region" description="Helical" evidence="1">
    <location>
        <begin position="99"/>
        <end position="122"/>
    </location>
</feature>
<dbReference type="EMBL" id="JACJSI010000110">
    <property type="protein sequence ID" value="MBD2533707.1"/>
    <property type="molecule type" value="Genomic_DNA"/>
</dbReference>
<dbReference type="Proteomes" id="UP000623440">
    <property type="component" value="Unassembled WGS sequence"/>
</dbReference>
<evidence type="ECO:0000313" key="3">
    <source>
        <dbReference type="Proteomes" id="UP000623440"/>
    </source>
</evidence>
<evidence type="ECO:0008006" key="4">
    <source>
        <dbReference type="Google" id="ProtNLM"/>
    </source>
</evidence>
<evidence type="ECO:0000313" key="2">
    <source>
        <dbReference type="EMBL" id="MBD2533707.1"/>
    </source>
</evidence>
<keyword evidence="1" id="KW-0472">Membrane</keyword>
<keyword evidence="1" id="KW-0812">Transmembrane</keyword>